<keyword evidence="2" id="KW-1185">Reference proteome</keyword>
<evidence type="ECO:0008006" key="3">
    <source>
        <dbReference type="Google" id="ProtNLM"/>
    </source>
</evidence>
<protein>
    <recommendedName>
        <fullName evidence="3">Major capsid protein</fullName>
    </recommendedName>
</protein>
<reference evidence="1 2" key="1">
    <citation type="submission" date="2017-07" db="EMBL/GenBank/DDBJ databases">
        <title>Draft whole genome sequences of clinical Proprionibacteriaceae strains.</title>
        <authorList>
            <person name="Bernier A.-M."/>
            <person name="Bernard K."/>
            <person name="Domingo M.-C."/>
        </authorList>
    </citation>
    <scope>NUCLEOTIDE SEQUENCE [LARGE SCALE GENOMIC DNA]</scope>
    <source>
        <strain evidence="1 2">NML 130396</strain>
    </source>
</reference>
<dbReference type="AlphaFoldDB" id="A0A255GLD5"/>
<accession>A0A255GLD5</accession>
<sequence>MYTYPTIPVSGDQLTAEQIHRLMQSPALVARRLADILSQKFIADYLLAGRYVATGGGVMYPTGEPIFAADDPEAIAAGGEYPMTVMTGGELAAAKVTKWGQDSEITDEAIARFLMDPVNRVLAGLGNTLIRHVDSVALSVIGSKVTDTYDSTATPWATGEGIVEGVLLAKATQEDKYEDMAYDLGTVVLKPIQFAKVAAYLIKSRMLPQENNNAVVSGVIPDVLGMTWTTSKHVPFTDPLLVDRDRLGGMADEDIKSPGYSAQGSLEVKVMRVDDRDAYRPRARRVTVPVVMDAGAGVRIINTGL</sequence>
<organism evidence="1 2">
    <name type="scientific">Enemella dayhoffiae</name>
    <dbReference type="NCBI Taxonomy" id="2016507"/>
    <lineage>
        <taxon>Bacteria</taxon>
        <taxon>Bacillati</taxon>
        <taxon>Actinomycetota</taxon>
        <taxon>Actinomycetes</taxon>
        <taxon>Propionibacteriales</taxon>
        <taxon>Propionibacteriaceae</taxon>
        <taxon>Enemella</taxon>
    </lineage>
</organism>
<dbReference type="Pfam" id="PF25209">
    <property type="entry name" value="Phage_capsid_4"/>
    <property type="match status" value="1"/>
</dbReference>
<dbReference type="RefSeq" id="WP_094365517.1">
    <property type="nucleotide sequence ID" value="NZ_NMVQ01000047.1"/>
</dbReference>
<dbReference type="OrthoDB" id="4530824at2"/>
<dbReference type="Proteomes" id="UP000216311">
    <property type="component" value="Unassembled WGS sequence"/>
</dbReference>
<evidence type="ECO:0000313" key="2">
    <source>
        <dbReference type="Proteomes" id="UP000216311"/>
    </source>
</evidence>
<gene>
    <name evidence="1" type="ORF">CGZ93_17880</name>
</gene>
<dbReference type="EMBL" id="NMVQ01000047">
    <property type="protein sequence ID" value="OYO16630.1"/>
    <property type="molecule type" value="Genomic_DNA"/>
</dbReference>
<name>A0A255GLD5_9ACTN</name>
<proteinExistence type="predicted"/>
<evidence type="ECO:0000313" key="1">
    <source>
        <dbReference type="EMBL" id="OYO16630.1"/>
    </source>
</evidence>
<comment type="caution">
    <text evidence="1">The sequence shown here is derived from an EMBL/GenBank/DDBJ whole genome shotgun (WGS) entry which is preliminary data.</text>
</comment>